<protein>
    <submittedName>
        <fullName evidence="7">FAD dependent oxidoreductase</fullName>
    </submittedName>
</protein>
<dbReference type="InterPro" id="IPR036188">
    <property type="entry name" value="FAD/NAD-bd_sf"/>
</dbReference>
<dbReference type="PANTHER" id="PTHR43498">
    <property type="entry name" value="FERREDOXIN:COB-COM HETERODISULFIDE REDUCTASE SUBUNIT A"/>
    <property type="match status" value="1"/>
</dbReference>
<keyword evidence="1" id="KW-0004">4Fe-4S</keyword>
<evidence type="ECO:0000313" key="7">
    <source>
        <dbReference type="EMBL" id="PYE54978.1"/>
    </source>
</evidence>
<proteinExistence type="predicted"/>
<keyword evidence="2" id="KW-0479">Metal-binding</keyword>
<dbReference type="InterPro" id="IPR039650">
    <property type="entry name" value="HdrA-like"/>
</dbReference>
<evidence type="ECO:0000256" key="5">
    <source>
        <dbReference type="ARBA" id="ARBA00023014"/>
    </source>
</evidence>
<keyword evidence="6" id="KW-1133">Transmembrane helix</keyword>
<dbReference type="GO" id="GO:0016491">
    <property type="term" value="F:oxidoreductase activity"/>
    <property type="evidence" value="ECO:0007669"/>
    <property type="project" value="UniProtKB-KW"/>
</dbReference>
<dbReference type="SUPFAM" id="SSF51905">
    <property type="entry name" value="FAD/NAD(P)-binding domain"/>
    <property type="match status" value="2"/>
</dbReference>
<dbReference type="GO" id="GO:0046872">
    <property type="term" value="F:metal ion binding"/>
    <property type="evidence" value="ECO:0007669"/>
    <property type="project" value="UniProtKB-KW"/>
</dbReference>
<gene>
    <name evidence="7" type="ORF">DES52_104252</name>
</gene>
<keyword evidence="3" id="KW-0560">Oxidoreductase</keyword>
<dbReference type="Pfam" id="PF12831">
    <property type="entry name" value="FAD_oxidored"/>
    <property type="match status" value="3"/>
</dbReference>
<dbReference type="AlphaFoldDB" id="A0A318S9S1"/>
<dbReference type="RefSeq" id="WP_146237210.1">
    <property type="nucleotide sequence ID" value="NZ_QJSX01000004.1"/>
</dbReference>
<dbReference type="Gene3D" id="3.50.50.60">
    <property type="entry name" value="FAD/NAD(P)-binding domain"/>
    <property type="match status" value="2"/>
</dbReference>
<keyword evidence="4" id="KW-0408">Iron</keyword>
<feature type="transmembrane region" description="Helical" evidence="6">
    <location>
        <begin position="12"/>
        <end position="35"/>
    </location>
</feature>
<evidence type="ECO:0000256" key="2">
    <source>
        <dbReference type="ARBA" id="ARBA00022723"/>
    </source>
</evidence>
<evidence type="ECO:0000256" key="6">
    <source>
        <dbReference type="SAM" id="Phobius"/>
    </source>
</evidence>
<reference evidence="7 8" key="1">
    <citation type="submission" date="2018-06" db="EMBL/GenBank/DDBJ databases">
        <title>Genomic Encyclopedia of Type Strains, Phase IV (KMG-IV): sequencing the most valuable type-strain genomes for metagenomic binning, comparative biology and taxonomic classification.</title>
        <authorList>
            <person name="Goeker M."/>
        </authorList>
    </citation>
    <scope>NUCLEOTIDE SEQUENCE [LARGE SCALE GENOMIC DNA]</scope>
    <source>
        <strain evidence="7 8">DSM 18048</strain>
    </source>
</reference>
<comment type="caution">
    <text evidence="7">The sequence shown here is derived from an EMBL/GenBank/DDBJ whole genome shotgun (WGS) entry which is preliminary data.</text>
</comment>
<keyword evidence="8" id="KW-1185">Reference proteome</keyword>
<dbReference type="EMBL" id="QJSX01000004">
    <property type="protein sequence ID" value="PYE54978.1"/>
    <property type="molecule type" value="Genomic_DNA"/>
</dbReference>
<dbReference type="GO" id="GO:0051539">
    <property type="term" value="F:4 iron, 4 sulfur cluster binding"/>
    <property type="evidence" value="ECO:0007669"/>
    <property type="project" value="UniProtKB-KW"/>
</dbReference>
<organism evidence="7 8">
    <name type="scientific">Deinococcus yavapaiensis KR-236</name>
    <dbReference type="NCBI Taxonomy" id="694435"/>
    <lineage>
        <taxon>Bacteria</taxon>
        <taxon>Thermotogati</taxon>
        <taxon>Deinococcota</taxon>
        <taxon>Deinococci</taxon>
        <taxon>Deinococcales</taxon>
        <taxon>Deinococcaceae</taxon>
        <taxon>Deinococcus</taxon>
    </lineage>
</organism>
<evidence type="ECO:0000313" key="8">
    <source>
        <dbReference type="Proteomes" id="UP000248326"/>
    </source>
</evidence>
<dbReference type="PRINTS" id="PR00411">
    <property type="entry name" value="PNDRDTASEI"/>
</dbReference>
<keyword evidence="6" id="KW-0472">Membrane</keyword>
<name>A0A318S9S1_9DEIO</name>
<evidence type="ECO:0000256" key="4">
    <source>
        <dbReference type="ARBA" id="ARBA00023004"/>
    </source>
</evidence>
<dbReference type="OrthoDB" id="9777740at2"/>
<dbReference type="PANTHER" id="PTHR43498:SF1">
    <property type="entry name" value="COB--COM HETERODISULFIDE REDUCTASE IRON-SULFUR SUBUNIT A"/>
    <property type="match status" value="1"/>
</dbReference>
<keyword evidence="6" id="KW-0812">Transmembrane</keyword>
<sequence>MNAKPPESARAILLTAVPADLLVVGGGLAGIAAAMSAARRGASVVLTEEHTMLGRELFPTLRPWLDSRALKRLDVLLGGLSDVAVTFGGEAALVPDAFKIALEDRLLDAGVRLLYGLRPVERRGSGPFEIAFASKQGLLAVRARRLVDATPRADLAAWSVPDLRSPLASARRTVEFTGADLNAVTPGVLAVPEALSPDVRVHLGAARSGHVLIEHVVEPPFEGTSSNDFELHARSASFALARWLCAHHPAFVQARVTGTSLELTAPPARHLHEPAFRHPDGFWVTATAPRLPGEDAEQLAALAELGWSVGERAWDETPPEVPGEVRHRPLVRSARVDVLVIGGGTSGTAAAIGAARRGASVLLADMNMGLGGAGTLGGVDSYWFGRRGGFNAEVSAWTQEQQAWMNWPSGAKWNVEAKMFALTDHARREGVDVVLGALHLWPILGPDGRVRGARLSTRDGLLDVTADITVDATGDADVAVAAGAEATYGSLREGVTMWYSLAPHPRPGLTKNNFTSNVDVGDPDDYTRAILSGRRRVVGHDHGPYVAPRETRHVLGEARLTLTDQLTRRRWRDVVNVHFSNHDVKGHATSDWLRLGLIPPNLEVEIPYRALVPLGPDGLLVTGKAISAEHDALPAIRMQADLENLGFACGVAAALCVTKKVEPRHLRVEELQRVLVDLGALAPSVLERSVNEHDVADASTWPSIVASFDDAVQPYELSFKEFHEVWRGPIPFVQACTAGPGILPLLRAHLSPSFRGRVWAARALAWYGDRAATPVLLEAIDARLASASNGTLPHRVPMPFTQASPDHAAMPDLAYLLHALALTRDERSIGVLHRIVDRLDPTDERLRDHTSGLFHYVDAVCDVCERLGDPRCLSVLARLRAHPFLRGHVTTTAVQPDFFLERLAHMELLINRAAARCGDADGARTLIEYLDDPRRPLARHARRELTALAGEDLGPGREAWRRWISDRARLDPRPWRDARSPSRAVSA</sequence>
<keyword evidence="5" id="KW-0411">Iron-sulfur</keyword>
<dbReference type="Proteomes" id="UP000248326">
    <property type="component" value="Unassembled WGS sequence"/>
</dbReference>
<accession>A0A318S9S1</accession>
<evidence type="ECO:0000256" key="1">
    <source>
        <dbReference type="ARBA" id="ARBA00022485"/>
    </source>
</evidence>
<evidence type="ECO:0000256" key="3">
    <source>
        <dbReference type="ARBA" id="ARBA00023002"/>
    </source>
</evidence>